<dbReference type="InterPro" id="IPR006162">
    <property type="entry name" value="Ppantetheine_attach_site"/>
</dbReference>
<dbReference type="Proteomes" id="UP001595926">
    <property type="component" value="Unassembled WGS sequence"/>
</dbReference>
<evidence type="ECO:0000313" key="4">
    <source>
        <dbReference type="EMBL" id="MFC4891673.1"/>
    </source>
</evidence>
<proteinExistence type="predicted"/>
<gene>
    <name evidence="4" type="ORF">ACFPDQ_01250</name>
</gene>
<comment type="caution">
    <text evidence="4">The sequence shown here is derived from an EMBL/GenBank/DDBJ whole genome shotgun (WGS) entry which is preliminary data.</text>
</comment>
<evidence type="ECO:0000256" key="1">
    <source>
        <dbReference type="ARBA" id="ARBA00022450"/>
    </source>
</evidence>
<dbReference type="Pfam" id="PF00550">
    <property type="entry name" value="PP-binding"/>
    <property type="match status" value="1"/>
</dbReference>
<evidence type="ECO:0000256" key="2">
    <source>
        <dbReference type="ARBA" id="ARBA00022553"/>
    </source>
</evidence>
<keyword evidence="2" id="KW-0597">Phosphoprotein</keyword>
<dbReference type="PROSITE" id="PS50075">
    <property type="entry name" value="CARRIER"/>
    <property type="match status" value="1"/>
</dbReference>
<dbReference type="Gene3D" id="1.10.1200.10">
    <property type="entry name" value="ACP-like"/>
    <property type="match status" value="1"/>
</dbReference>
<keyword evidence="5" id="KW-1185">Reference proteome</keyword>
<protein>
    <submittedName>
        <fullName evidence="4">Phosphopantetheine-binding protein</fullName>
    </submittedName>
</protein>
<dbReference type="EMBL" id="JBHSJH010000001">
    <property type="protein sequence ID" value="MFC4891673.1"/>
    <property type="molecule type" value="Genomic_DNA"/>
</dbReference>
<feature type="domain" description="Carrier" evidence="3">
    <location>
        <begin position="60"/>
        <end position="142"/>
    </location>
</feature>
<keyword evidence="1" id="KW-0596">Phosphopantetheine</keyword>
<reference evidence="5" key="1">
    <citation type="journal article" date="2019" name="Int. J. Syst. Evol. Microbiol.">
        <title>The Global Catalogue of Microorganisms (GCM) 10K type strain sequencing project: providing services to taxonomists for standard genome sequencing and annotation.</title>
        <authorList>
            <consortium name="The Broad Institute Genomics Platform"/>
            <consortium name="The Broad Institute Genome Sequencing Center for Infectious Disease"/>
            <person name="Wu L."/>
            <person name="Ma J."/>
        </authorList>
    </citation>
    <scope>NUCLEOTIDE SEQUENCE [LARGE SCALE GENOMIC DNA]</scope>
    <source>
        <strain evidence="5">CGMCC 1.13718</strain>
    </source>
</reference>
<sequence>MTLTKQKKWYSLPDKQPKFKITVGEKIDPADFLNKADDLPSLAARQLTRYLQQQFIQDSIMMEQEIKEMIIEVLNLEDISPEEIKSDEPLFGDGLGLDSIDALELGVAIKKRYNITLDSSNNEIRNHFSSVSALAKFIESQNK</sequence>
<accession>A0ABV9TA67</accession>
<organism evidence="4 5">
    <name type="scientific">Pseudofrancisella aestuarii</name>
    <dbReference type="NCBI Taxonomy" id="2670347"/>
    <lineage>
        <taxon>Bacteria</taxon>
        <taxon>Pseudomonadati</taxon>
        <taxon>Pseudomonadota</taxon>
        <taxon>Gammaproteobacteria</taxon>
        <taxon>Thiotrichales</taxon>
        <taxon>Francisellaceae</taxon>
        <taxon>Pseudofrancisella</taxon>
    </lineage>
</organism>
<dbReference type="SUPFAM" id="SSF47336">
    <property type="entry name" value="ACP-like"/>
    <property type="match status" value="1"/>
</dbReference>
<dbReference type="RefSeq" id="WP_280177126.1">
    <property type="nucleotide sequence ID" value="NZ_JBHSJH010000001.1"/>
</dbReference>
<evidence type="ECO:0000313" key="5">
    <source>
        <dbReference type="Proteomes" id="UP001595926"/>
    </source>
</evidence>
<name>A0ABV9TA67_9GAMM</name>
<dbReference type="PROSITE" id="PS00012">
    <property type="entry name" value="PHOSPHOPANTETHEINE"/>
    <property type="match status" value="1"/>
</dbReference>
<dbReference type="InterPro" id="IPR036736">
    <property type="entry name" value="ACP-like_sf"/>
</dbReference>
<dbReference type="NCBIfam" id="NF006617">
    <property type="entry name" value="PRK09184.1"/>
    <property type="match status" value="1"/>
</dbReference>
<evidence type="ECO:0000259" key="3">
    <source>
        <dbReference type="PROSITE" id="PS50075"/>
    </source>
</evidence>
<dbReference type="InterPro" id="IPR009081">
    <property type="entry name" value="PP-bd_ACP"/>
</dbReference>